<dbReference type="Gene3D" id="1.10.8.430">
    <property type="entry name" value="Helical domain of apoptotic protease-activating factors"/>
    <property type="match status" value="1"/>
</dbReference>
<dbReference type="PANTHER" id="PTHR36766:SF57">
    <property type="entry name" value="DISEASE RESISTANCE PROTEIN RGA1"/>
    <property type="match status" value="1"/>
</dbReference>
<keyword evidence="3" id="KW-0677">Repeat</keyword>
<name>B9FQN0_ORYSJ</name>
<evidence type="ECO:0000256" key="3">
    <source>
        <dbReference type="ARBA" id="ARBA00022737"/>
    </source>
</evidence>
<protein>
    <submittedName>
        <fullName evidence="9">Uncharacterized protein</fullName>
    </submittedName>
</protein>
<accession>B9FQN0</accession>
<gene>
    <name evidence="9" type="ORF">OsJ_22464</name>
</gene>
<dbReference type="CDD" id="cd14798">
    <property type="entry name" value="RX-CC_like"/>
    <property type="match status" value="1"/>
</dbReference>
<dbReference type="InterPro" id="IPR032675">
    <property type="entry name" value="LRR_dom_sf"/>
</dbReference>
<dbReference type="InterPro" id="IPR038005">
    <property type="entry name" value="RX-like_CC"/>
</dbReference>
<dbReference type="AlphaFoldDB" id="B9FQN0"/>
<reference evidence="9" key="2">
    <citation type="submission" date="2008-12" db="EMBL/GenBank/DDBJ databases">
        <title>Improved gene annotation of the rice (Oryza sativa) genomes.</title>
        <authorList>
            <person name="Wang J."/>
            <person name="Li R."/>
            <person name="Fan W."/>
            <person name="Huang Q."/>
            <person name="Zhang J."/>
            <person name="Zhou Y."/>
            <person name="Hu Y."/>
            <person name="Zi S."/>
            <person name="Li J."/>
            <person name="Ni P."/>
            <person name="Zheng H."/>
            <person name="Zhang Y."/>
            <person name="Zhao M."/>
            <person name="Hao Q."/>
            <person name="McDermott J."/>
            <person name="Samudrala R."/>
            <person name="Kristiansen K."/>
            <person name="Wong G.K.-S."/>
        </authorList>
    </citation>
    <scope>NUCLEOTIDE SEQUENCE</scope>
</reference>
<dbReference type="Gene3D" id="3.40.50.300">
    <property type="entry name" value="P-loop containing nucleotide triphosphate hydrolases"/>
    <property type="match status" value="1"/>
</dbReference>
<evidence type="ECO:0000256" key="4">
    <source>
        <dbReference type="ARBA" id="ARBA00022741"/>
    </source>
</evidence>
<proteinExistence type="inferred from homology"/>
<dbReference type="GO" id="GO:0005524">
    <property type="term" value="F:ATP binding"/>
    <property type="evidence" value="ECO:0007669"/>
    <property type="project" value="UniProtKB-KW"/>
</dbReference>
<evidence type="ECO:0000256" key="6">
    <source>
        <dbReference type="ARBA" id="ARBA00022840"/>
    </source>
</evidence>
<dbReference type="EMBL" id="CM000143">
    <property type="protein sequence ID" value="EEE66272.1"/>
    <property type="molecule type" value="Genomic_DNA"/>
</dbReference>
<dbReference type="Pfam" id="PF00931">
    <property type="entry name" value="NB-ARC"/>
    <property type="match status" value="1"/>
</dbReference>
<reference evidence="9" key="1">
    <citation type="journal article" date="2005" name="PLoS Biol.">
        <title>The genomes of Oryza sativa: a history of duplications.</title>
        <authorList>
            <person name="Yu J."/>
            <person name="Wang J."/>
            <person name="Lin W."/>
            <person name="Li S."/>
            <person name="Li H."/>
            <person name="Zhou J."/>
            <person name="Ni P."/>
            <person name="Dong W."/>
            <person name="Hu S."/>
            <person name="Zeng C."/>
            <person name="Zhang J."/>
            <person name="Zhang Y."/>
            <person name="Li R."/>
            <person name="Xu Z."/>
            <person name="Li S."/>
            <person name="Li X."/>
            <person name="Zheng H."/>
            <person name="Cong L."/>
            <person name="Lin L."/>
            <person name="Yin J."/>
            <person name="Geng J."/>
            <person name="Li G."/>
            <person name="Shi J."/>
            <person name="Liu J."/>
            <person name="Lv H."/>
            <person name="Li J."/>
            <person name="Wang J."/>
            <person name="Deng Y."/>
            <person name="Ran L."/>
            <person name="Shi X."/>
            <person name="Wang X."/>
            <person name="Wu Q."/>
            <person name="Li C."/>
            <person name="Ren X."/>
            <person name="Wang J."/>
            <person name="Wang X."/>
            <person name="Li D."/>
            <person name="Liu D."/>
            <person name="Zhang X."/>
            <person name="Ji Z."/>
            <person name="Zhao W."/>
            <person name="Sun Y."/>
            <person name="Zhang Z."/>
            <person name="Bao J."/>
            <person name="Han Y."/>
            <person name="Dong L."/>
            <person name="Ji J."/>
            <person name="Chen P."/>
            <person name="Wu S."/>
            <person name="Liu J."/>
            <person name="Xiao Y."/>
            <person name="Bu D."/>
            <person name="Tan J."/>
            <person name="Yang L."/>
            <person name="Ye C."/>
            <person name="Zhang J."/>
            <person name="Xu J."/>
            <person name="Zhou Y."/>
            <person name="Yu Y."/>
            <person name="Zhang B."/>
            <person name="Zhuang S."/>
            <person name="Wei H."/>
            <person name="Liu B."/>
            <person name="Lei M."/>
            <person name="Yu H."/>
            <person name="Li Y."/>
            <person name="Xu H."/>
            <person name="Wei S."/>
            <person name="He X."/>
            <person name="Fang L."/>
            <person name="Zhang Z."/>
            <person name="Zhang Y."/>
            <person name="Huang X."/>
            <person name="Su Z."/>
            <person name="Tong W."/>
            <person name="Li J."/>
            <person name="Tong Z."/>
            <person name="Li S."/>
            <person name="Ye J."/>
            <person name="Wang L."/>
            <person name="Fang L."/>
            <person name="Lei T."/>
            <person name="Chen C."/>
            <person name="Chen H."/>
            <person name="Xu Z."/>
            <person name="Li H."/>
            <person name="Huang H."/>
            <person name="Zhang F."/>
            <person name="Xu H."/>
            <person name="Li N."/>
            <person name="Zhao C."/>
            <person name="Li S."/>
            <person name="Dong L."/>
            <person name="Huang Y."/>
            <person name="Li L."/>
            <person name="Xi Y."/>
            <person name="Qi Q."/>
            <person name="Li W."/>
            <person name="Zhang B."/>
            <person name="Hu W."/>
            <person name="Zhang Y."/>
            <person name="Tian X."/>
            <person name="Jiao Y."/>
            <person name="Liang X."/>
            <person name="Jin J."/>
            <person name="Gao L."/>
            <person name="Zheng W."/>
            <person name="Hao B."/>
            <person name="Liu S."/>
            <person name="Wang W."/>
            <person name="Yuan L."/>
            <person name="Cao M."/>
            <person name="McDermott J."/>
            <person name="Samudrala R."/>
            <person name="Wang J."/>
            <person name="Wong G.K."/>
            <person name="Yang H."/>
        </authorList>
    </citation>
    <scope>NUCLEOTIDE SEQUENCE [LARGE SCALE GENOMIC DNA]</scope>
</reference>
<dbReference type="FunFam" id="3.40.50.300:FF:001091">
    <property type="entry name" value="Probable disease resistance protein At1g61300"/>
    <property type="match status" value="1"/>
</dbReference>
<dbReference type="SUPFAM" id="SSF52058">
    <property type="entry name" value="L domain-like"/>
    <property type="match status" value="1"/>
</dbReference>
<dbReference type="InterPro" id="IPR002182">
    <property type="entry name" value="NB-ARC"/>
</dbReference>
<dbReference type="InterPro" id="IPR041118">
    <property type="entry name" value="Rx_N"/>
</dbReference>
<keyword evidence="6" id="KW-0067">ATP-binding</keyword>
<keyword evidence="5" id="KW-0611">Plant defense</keyword>
<dbReference type="PRINTS" id="PR00364">
    <property type="entry name" value="DISEASERSIST"/>
</dbReference>
<evidence type="ECO:0000256" key="2">
    <source>
        <dbReference type="ARBA" id="ARBA00022614"/>
    </source>
</evidence>
<feature type="domain" description="NB-ARC" evidence="7">
    <location>
        <begin position="169"/>
        <end position="337"/>
    </location>
</feature>
<dbReference type="InterPro" id="IPR027417">
    <property type="entry name" value="P-loop_NTPase"/>
</dbReference>
<evidence type="ECO:0000256" key="5">
    <source>
        <dbReference type="ARBA" id="ARBA00022821"/>
    </source>
</evidence>
<dbReference type="GO" id="GO:0051707">
    <property type="term" value="P:response to other organism"/>
    <property type="evidence" value="ECO:0007669"/>
    <property type="project" value="UniProtKB-ARBA"/>
</dbReference>
<organism evidence="9">
    <name type="scientific">Oryza sativa subsp. japonica</name>
    <name type="common">Rice</name>
    <dbReference type="NCBI Taxonomy" id="39947"/>
    <lineage>
        <taxon>Eukaryota</taxon>
        <taxon>Viridiplantae</taxon>
        <taxon>Streptophyta</taxon>
        <taxon>Embryophyta</taxon>
        <taxon>Tracheophyta</taxon>
        <taxon>Spermatophyta</taxon>
        <taxon>Magnoliopsida</taxon>
        <taxon>Liliopsida</taxon>
        <taxon>Poales</taxon>
        <taxon>Poaceae</taxon>
        <taxon>BOP clade</taxon>
        <taxon>Oryzoideae</taxon>
        <taxon>Oryzeae</taxon>
        <taxon>Oryzinae</taxon>
        <taxon>Oryza</taxon>
        <taxon>Oryza sativa</taxon>
    </lineage>
</organism>
<dbReference type="InterPro" id="IPR042197">
    <property type="entry name" value="Apaf_helical"/>
</dbReference>
<dbReference type="GO" id="GO:0006952">
    <property type="term" value="P:defense response"/>
    <property type="evidence" value="ECO:0007669"/>
    <property type="project" value="UniProtKB-KW"/>
</dbReference>
<dbReference type="SUPFAM" id="SSF52540">
    <property type="entry name" value="P-loop containing nucleoside triphosphate hydrolases"/>
    <property type="match status" value="1"/>
</dbReference>
<dbReference type="Gene3D" id="1.20.5.4130">
    <property type="match status" value="1"/>
</dbReference>
<comment type="similarity">
    <text evidence="1">Belongs to the disease resistance NB-LRR family.</text>
</comment>
<sequence length="675" mass="75486">MAEVSISSFAITVLEKAASFGTDWAVSEIKSAWNVKKELEKLETSLRSICAVLRDAECKQSTSHSLQEWLDNLKDAVYDIDDVLDDVSTEALEQEVRNSFIHRTRNMLTYPFKLSQKIKEVRKKLDEIAANRAQFGLTEHVIDVHTSGSSNRETHSFITEPEIIGRDEAKRKIVETICTATESNPLSVLPIVGLGGIGKTALAQLIYNDVQITETFQKKLWVCVSNVFDLKKILDDIMQSGTGKSNKHLNLEMLQSKVRGFLCEKRYLLVLDDMWNDKVNEWDELKCLLSSGGSGSVIIVTTRNMSVASIVKTLEPYDVAKLTDDKCMQVFMHYAFRGGGPHDPKLLEIGKSIVEKCCGIPLAAKTLGSLLCTSHDVGEWRRVMEDKIWNTEAKCDQLEGLPRDVHQLVSLTYLSLTSKQKYLLKSGFCGWPSLTFLYLHHCVELTSLTEGFGSLAALRELRIFNCPKLASLPSAMKQLSSLEKLVLNNCNELDLMEPGEALSGLGSLRALNLVGLPKLVGFSASFQSAASSLQYFCIGDCQGLEKLPDFIQSFTCLKIIGIRDCPELSRRCTAESGEDFHLIHHVLRIYIDNKIWEKALVSTETVLLHQSTVVSTEVVREHEEGLALWLHSRAFLSRSKDDTRVQSYRSLVLVRLRRDSACTVAMVPEPDGRTG</sequence>
<evidence type="ECO:0000259" key="7">
    <source>
        <dbReference type="Pfam" id="PF00931"/>
    </source>
</evidence>
<evidence type="ECO:0000313" key="9">
    <source>
        <dbReference type="EMBL" id="EEE66272.1"/>
    </source>
</evidence>
<dbReference type="Pfam" id="PF18052">
    <property type="entry name" value="Rx_N"/>
    <property type="match status" value="1"/>
</dbReference>
<dbReference type="PANTHER" id="PTHR36766">
    <property type="entry name" value="PLANT BROAD-SPECTRUM MILDEW RESISTANCE PROTEIN RPW8"/>
    <property type="match status" value="1"/>
</dbReference>
<keyword evidence="4" id="KW-0547">Nucleotide-binding</keyword>
<evidence type="ECO:0000259" key="8">
    <source>
        <dbReference type="Pfam" id="PF18052"/>
    </source>
</evidence>
<dbReference type="Gene3D" id="3.80.10.10">
    <property type="entry name" value="Ribonuclease Inhibitor"/>
    <property type="match status" value="2"/>
</dbReference>
<feature type="domain" description="Disease resistance N-terminal" evidence="8">
    <location>
        <begin position="23"/>
        <end position="101"/>
    </location>
</feature>
<evidence type="ECO:0000256" key="1">
    <source>
        <dbReference type="ARBA" id="ARBA00008894"/>
    </source>
</evidence>
<dbReference type="Proteomes" id="UP000007752">
    <property type="component" value="Chromosome 6"/>
</dbReference>
<keyword evidence="2" id="KW-0433">Leucine-rich repeat</keyword>
<dbReference type="GO" id="GO:0043531">
    <property type="term" value="F:ADP binding"/>
    <property type="evidence" value="ECO:0007669"/>
    <property type="project" value="InterPro"/>
</dbReference>